<dbReference type="OrthoDB" id="37730at2759"/>
<evidence type="ECO:0000259" key="3">
    <source>
        <dbReference type="Pfam" id="PF03070"/>
    </source>
</evidence>
<dbReference type="AlphaFoldDB" id="A0A2P6V408"/>
<accession>A0A2P6V408</accession>
<reference evidence="4 5" key="1">
    <citation type="journal article" date="2018" name="Plant J.">
        <title>Genome sequences of Chlorella sorokiniana UTEX 1602 and Micractinium conductrix SAG 241.80: implications to maltose excretion by a green alga.</title>
        <authorList>
            <person name="Arriola M.B."/>
            <person name="Velmurugan N."/>
            <person name="Zhang Y."/>
            <person name="Plunkett M.H."/>
            <person name="Hondzo H."/>
            <person name="Barney B.M."/>
        </authorList>
    </citation>
    <scope>NUCLEOTIDE SEQUENCE [LARGE SCALE GENOMIC DNA]</scope>
    <source>
        <strain evidence="4 5">SAG 241.80</strain>
    </source>
</reference>
<dbReference type="PIRSF" id="PIRSF003170">
    <property type="entry name" value="Pet18p"/>
    <property type="match status" value="1"/>
</dbReference>
<organism evidence="4 5">
    <name type="scientific">Micractinium conductrix</name>
    <dbReference type="NCBI Taxonomy" id="554055"/>
    <lineage>
        <taxon>Eukaryota</taxon>
        <taxon>Viridiplantae</taxon>
        <taxon>Chlorophyta</taxon>
        <taxon>core chlorophytes</taxon>
        <taxon>Trebouxiophyceae</taxon>
        <taxon>Chlorellales</taxon>
        <taxon>Chlorellaceae</taxon>
        <taxon>Chlorella clade</taxon>
        <taxon>Micractinium</taxon>
    </lineage>
</organism>
<dbReference type="Proteomes" id="UP000239649">
    <property type="component" value="Unassembled WGS sequence"/>
</dbReference>
<dbReference type="InterPro" id="IPR004305">
    <property type="entry name" value="Thiaminase-2/PQQC"/>
</dbReference>
<dbReference type="EMBL" id="LHPF02000032">
    <property type="protein sequence ID" value="PSC68823.1"/>
    <property type="molecule type" value="Genomic_DNA"/>
</dbReference>
<dbReference type="GO" id="GO:0006772">
    <property type="term" value="P:thiamine metabolic process"/>
    <property type="evidence" value="ECO:0007669"/>
    <property type="project" value="UniProtKB-ARBA"/>
</dbReference>
<gene>
    <name evidence="4" type="ORF">C2E20_7607</name>
</gene>
<dbReference type="InterPro" id="IPR050967">
    <property type="entry name" value="Thiamine_Salvage_TenA"/>
</dbReference>
<feature type="binding site" evidence="2">
    <location>
        <position position="137"/>
    </location>
    <ligand>
        <name>substrate</name>
    </ligand>
</feature>
<feature type="domain" description="Thiaminase-2/PQQC" evidence="3">
    <location>
        <begin position="18"/>
        <end position="213"/>
    </location>
</feature>
<feature type="binding site" evidence="2">
    <location>
        <position position="52"/>
    </location>
    <ligand>
        <name>substrate</name>
    </ligand>
</feature>
<proteinExistence type="predicted"/>
<sequence length="218" mass="23316">MPITTALPAASCAELRERHAAAWASATQHPFLRNCQAGTIGANHFDACLIQDFSFVLAGTRFAGAALAAAPVEQFDLLLGGLSALKDELLWFQATAKERGLQVDVPLHPVCARYCALLEGAAKQPWPVVAVAHWALEAAYHEAWRGHVAGMAQPYATYAERWSSDGFGAFVSGLAAAADTALAAASEQERREAEAVFVQVAALEQEFWQMAFTAATVE</sequence>
<dbReference type="SUPFAM" id="SSF48613">
    <property type="entry name" value="Heme oxygenase-like"/>
    <property type="match status" value="1"/>
</dbReference>
<keyword evidence="5" id="KW-1185">Reference proteome</keyword>
<dbReference type="InterPro" id="IPR026285">
    <property type="entry name" value="TenA_E"/>
</dbReference>
<feature type="binding site" evidence="2">
    <location>
        <position position="88"/>
    </location>
    <ligand>
        <name>substrate</name>
    </ligand>
</feature>
<evidence type="ECO:0000256" key="2">
    <source>
        <dbReference type="PIRSR" id="PIRSR003170-2"/>
    </source>
</evidence>
<dbReference type="GO" id="GO:0005829">
    <property type="term" value="C:cytosol"/>
    <property type="evidence" value="ECO:0007669"/>
    <property type="project" value="TreeGrafter"/>
</dbReference>
<evidence type="ECO:0000256" key="1">
    <source>
        <dbReference type="PIRSR" id="PIRSR003170-1"/>
    </source>
</evidence>
<dbReference type="InterPro" id="IPR016084">
    <property type="entry name" value="Haem_Oase-like_multi-hlx"/>
</dbReference>
<feature type="active site" description="Proton donor" evidence="1">
    <location>
        <position position="204"/>
    </location>
</feature>
<dbReference type="Gene3D" id="1.20.910.10">
    <property type="entry name" value="Heme oxygenase-like"/>
    <property type="match status" value="1"/>
</dbReference>
<evidence type="ECO:0000313" key="4">
    <source>
        <dbReference type="EMBL" id="PSC68823.1"/>
    </source>
</evidence>
<dbReference type="CDD" id="cd19357">
    <property type="entry name" value="TenA_E_At3g16990-like"/>
    <property type="match status" value="1"/>
</dbReference>
<dbReference type="PANTHER" id="PTHR43198">
    <property type="entry name" value="BIFUNCTIONAL TH2 PROTEIN"/>
    <property type="match status" value="1"/>
</dbReference>
<evidence type="ECO:0000313" key="5">
    <source>
        <dbReference type="Proteomes" id="UP000239649"/>
    </source>
</evidence>
<comment type="caution">
    <text evidence="4">The sequence shown here is derived from an EMBL/GenBank/DDBJ whole genome shotgun (WGS) entry which is preliminary data.</text>
</comment>
<dbReference type="PANTHER" id="PTHR43198:SF5">
    <property type="entry name" value="BIFUNCTIONAL TENA-E PROTEIN"/>
    <property type="match status" value="1"/>
</dbReference>
<dbReference type="Pfam" id="PF03070">
    <property type="entry name" value="TENA_THI-4"/>
    <property type="match status" value="1"/>
</dbReference>
<name>A0A2P6V408_9CHLO</name>
<protein>
    <submittedName>
        <fullName evidence="4">Family transcriptional regulator</fullName>
    </submittedName>
</protein>